<dbReference type="AlphaFoldDB" id="A0A0F6SG43"/>
<name>A0A0F6SG43_9BACT</name>
<dbReference type="InterPro" id="IPR000719">
    <property type="entry name" value="Prot_kinase_dom"/>
</dbReference>
<evidence type="ECO:0000259" key="5">
    <source>
        <dbReference type="PROSITE" id="PS50011"/>
    </source>
</evidence>
<dbReference type="GO" id="GO:0005524">
    <property type="term" value="F:ATP binding"/>
    <property type="evidence" value="ECO:0007669"/>
    <property type="project" value="UniProtKB-KW"/>
</dbReference>
<dbReference type="InterPro" id="IPR011009">
    <property type="entry name" value="Kinase-like_dom_sf"/>
</dbReference>
<feature type="domain" description="Protein kinase" evidence="5">
    <location>
        <begin position="14"/>
        <end position="290"/>
    </location>
</feature>
<dbReference type="KEGG" id="samy:DB32_005193"/>
<keyword evidence="2" id="KW-0547">Nucleotide-binding</keyword>
<evidence type="ECO:0000313" key="7">
    <source>
        <dbReference type="Proteomes" id="UP000034883"/>
    </source>
</evidence>
<dbReference type="Proteomes" id="UP000034883">
    <property type="component" value="Chromosome"/>
</dbReference>
<keyword evidence="4" id="KW-0067">ATP-binding</keyword>
<dbReference type="SUPFAM" id="SSF56112">
    <property type="entry name" value="Protein kinase-like (PK-like)"/>
    <property type="match status" value="1"/>
</dbReference>
<dbReference type="PROSITE" id="PS00109">
    <property type="entry name" value="PROTEIN_KINASE_TYR"/>
    <property type="match status" value="1"/>
</dbReference>
<dbReference type="Gene3D" id="3.30.200.20">
    <property type="entry name" value="Phosphorylase Kinase, domain 1"/>
    <property type="match status" value="1"/>
</dbReference>
<sequence length="361" mass="39386">MGRDQPGRRIAGKYELVERAGEGGMATVWRAITLGAEGFERPVALKRAHPALAIDPQFVAMFVEEARVNATLDHPNIVHIHDFGSDEHGEHYLVMEWVEGLDLRRLVHAHALVEEQVAWPIAVAIVVEVLRGIYAAHTRETPDGDAAPIFHRDVTPQNVMLAVSGAVKITDFGLARATDRARVTNPGTVKGKLGYLAPELTLDHPPSALTDLFGVGIVLWETLAGERLFDGASDVEILQKVARASVPPIMAIRPDVPPALAEAVHTALARDPAHRFPDVRAMGLALRRVLRDHLDEAPDMHAIAMEVRDAREQLGLGTGRRSVSSLDVEHARRVRAALFGTSSDERDASGAIPLELSRKKH</sequence>
<gene>
    <name evidence="6" type="ORF">DB32_005193</name>
</gene>
<dbReference type="GO" id="GO:0004674">
    <property type="term" value="F:protein serine/threonine kinase activity"/>
    <property type="evidence" value="ECO:0007669"/>
    <property type="project" value="UniProtKB-KW"/>
</dbReference>
<dbReference type="CDD" id="cd14014">
    <property type="entry name" value="STKc_PknB_like"/>
    <property type="match status" value="1"/>
</dbReference>
<dbReference type="PANTHER" id="PTHR43289">
    <property type="entry name" value="MITOGEN-ACTIVATED PROTEIN KINASE KINASE KINASE 20-RELATED"/>
    <property type="match status" value="1"/>
</dbReference>
<keyword evidence="1" id="KW-0808">Transferase</keyword>
<dbReference type="EMBL" id="CP011125">
    <property type="protein sequence ID" value="AKF08044.1"/>
    <property type="molecule type" value="Genomic_DNA"/>
</dbReference>
<evidence type="ECO:0000256" key="4">
    <source>
        <dbReference type="ARBA" id="ARBA00022840"/>
    </source>
</evidence>
<evidence type="ECO:0000256" key="3">
    <source>
        <dbReference type="ARBA" id="ARBA00022777"/>
    </source>
</evidence>
<dbReference type="PROSITE" id="PS50011">
    <property type="entry name" value="PROTEIN_KINASE_DOM"/>
    <property type="match status" value="1"/>
</dbReference>
<dbReference type="InterPro" id="IPR008266">
    <property type="entry name" value="Tyr_kinase_AS"/>
</dbReference>
<keyword evidence="3 6" id="KW-0418">Kinase</keyword>
<protein>
    <submittedName>
        <fullName evidence="6">Serine/threonine protein kinase</fullName>
    </submittedName>
</protein>
<dbReference type="STRING" id="927083.DB32_005193"/>
<dbReference type="Gene3D" id="1.10.510.10">
    <property type="entry name" value="Transferase(Phosphotransferase) domain 1"/>
    <property type="match status" value="1"/>
</dbReference>
<dbReference type="Pfam" id="PF00069">
    <property type="entry name" value="Pkinase"/>
    <property type="match status" value="1"/>
</dbReference>
<keyword evidence="7" id="KW-1185">Reference proteome</keyword>
<organism evidence="6 7">
    <name type="scientific">Sandaracinus amylolyticus</name>
    <dbReference type="NCBI Taxonomy" id="927083"/>
    <lineage>
        <taxon>Bacteria</taxon>
        <taxon>Pseudomonadati</taxon>
        <taxon>Myxococcota</taxon>
        <taxon>Polyangia</taxon>
        <taxon>Polyangiales</taxon>
        <taxon>Sandaracinaceae</taxon>
        <taxon>Sandaracinus</taxon>
    </lineage>
</organism>
<reference evidence="6 7" key="1">
    <citation type="submission" date="2015-03" db="EMBL/GenBank/DDBJ databases">
        <title>Genome assembly of Sandaracinus amylolyticus DSM 53668.</title>
        <authorList>
            <person name="Sharma G."/>
            <person name="Subramanian S."/>
        </authorList>
    </citation>
    <scope>NUCLEOTIDE SEQUENCE [LARGE SCALE GENOMIC DNA]</scope>
    <source>
        <strain evidence="6 7">DSM 53668</strain>
    </source>
</reference>
<evidence type="ECO:0000256" key="1">
    <source>
        <dbReference type="ARBA" id="ARBA00022679"/>
    </source>
</evidence>
<accession>A0A0F6SG43</accession>
<evidence type="ECO:0000313" key="6">
    <source>
        <dbReference type="EMBL" id="AKF08044.1"/>
    </source>
</evidence>
<evidence type="ECO:0000256" key="2">
    <source>
        <dbReference type="ARBA" id="ARBA00022741"/>
    </source>
</evidence>
<dbReference type="PANTHER" id="PTHR43289:SF6">
    <property type="entry name" value="SERINE_THREONINE-PROTEIN KINASE NEKL-3"/>
    <property type="match status" value="1"/>
</dbReference>
<proteinExistence type="predicted"/>
<keyword evidence="6" id="KW-0723">Serine/threonine-protein kinase</keyword>